<dbReference type="RefSeq" id="XP_065329943.1">
    <property type="nucleotide sequence ID" value="XM_065473871.1"/>
</dbReference>
<evidence type="ECO:0000313" key="2">
    <source>
        <dbReference type="EMBL" id="WUR03798.1"/>
    </source>
</evidence>
<protein>
    <submittedName>
        <fullName evidence="2">Thioredoxin</fullName>
    </submittedName>
</protein>
<dbReference type="AlphaFoldDB" id="A0AAX4JCU2"/>
<dbReference type="Gene3D" id="3.40.30.10">
    <property type="entry name" value="Glutaredoxin"/>
    <property type="match status" value="1"/>
</dbReference>
<sequence length="125" mass="14837">MLTRHKNFTKFADVQKKISNLNKDVLLFFGSEQCPPCKVLSQLLDKFETNKDLVVFELKRPDFEDMEICKEKYNLTHFPTLIKVDKNMNKMKMVMGYKGEEQFEEFVDDNFEDEDEGFVDGEFNE</sequence>
<dbReference type="SUPFAM" id="SSF52833">
    <property type="entry name" value="Thioredoxin-like"/>
    <property type="match status" value="1"/>
</dbReference>
<gene>
    <name evidence="2" type="ORF">VNE69_06118</name>
</gene>
<evidence type="ECO:0000313" key="3">
    <source>
        <dbReference type="Proteomes" id="UP001334084"/>
    </source>
</evidence>
<evidence type="ECO:0000259" key="1">
    <source>
        <dbReference type="Pfam" id="PF00085"/>
    </source>
</evidence>
<dbReference type="KEGG" id="vnx:VNE69_06118"/>
<organism evidence="2 3">
    <name type="scientific">Vairimorpha necatrix</name>
    <dbReference type="NCBI Taxonomy" id="6039"/>
    <lineage>
        <taxon>Eukaryota</taxon>
        <taxon>Fungi</taxon>
        <taxon>Fungi incertae sedis</taxon>
        <taxon>Microsporidia</taxon>
        <taxon>Nosematidae</taxon>
        <taxon>Vairimorpha</taxon>
    </lineage>
</organism>
<name>A0AAX4JCU2_9MICR</name>
<dbReference type="InterPro" id="IPR013766">
    <property type="entry name" value="Thioredoxin_domain"/>
</dbReference>
<dbReference type="GeneID" id="90541615"/>
<dbReference type="Proteomes" id="UP001334084">
    <property type="component" value="Chromosome 6"/>
</dbReference>
<proteinExistence type="predicted"/>
<keyword evidence="3" id="KW-1185">Reference proteome</keyword>
<feature type="domain" description="Thioredoxin" evidence="1">
    <location>
        <begin position="14"/>
        <end position="108"/>
    </location>
</feature>
<accession>A0AAX4JCU2</accession>
<dbReference type="Pfam" id="PF00085">
    <property type="entry name" value="Thioredoxin"/>
    <property type="match status" value="1"/>
</dbReference>
<dbReference type="CDD" id="cd02947">
    <property type="entry name" value="TRX_family"/>
    <property type="match status" value="1"/>
</dbReference>
<reference evidence="2" key="1">
    <citation type="journal article" date="2024" name="BMC Genomics">
        <title>Functional annotation of a divergent genome using sequence and structure-based similarity.</title>
        <authorList>
            <person name="Svedberg D."/>
            <person name="Winiger R.R."/>
            <person name="Berg A."/>
            <person name="Sharma H."/>
            <person name="Tellgren-Roth C."/>
            <person name="Debrunner-Vossbrinck B.A."/>
            <person name="Vossbrinck C.R."/>
            <person name="Barandun J."/>
        </authorList>
    </citation>
    <scope>NUCLEOTIDE SEQUENCE</scope>
    <source>
        <strain evidence="2">Illinois isolate</strain>
    </source>
</reference>
<dbReference type="EMBL" id="CP142731">
    <property type="protein sequence ID" value="WUR03798.1"/>
    <property type="molecule type" value="Genomic_DNA"/>
</dbReference>
<dbReference type="InterPro" id="IPR036249">
    <property type="entry name" value="Thioredoxin-like_sf"/>
</dbReference>